<reference evidence="1 2" key="1">
    <citation type="submission" date="2024-02" db="EMBL/GenBank/DDBJ databases">
        <title>Chromosome-scale genome assembly of the rough periwinkle Littorina saxatilis.</title>
        <authorList>
            <person name="De Jode A."/>
            <person name="Faria R."/>
            <person name="Formenti G."/>
            <person name="Sims Y."/>
            <person name="Smith T.P."/>
            <person name="Tracey A."/>
            <person name="Wood J.M.D."/>
            <person name="Zagrodzka Z.B."/>
            <person name="Johannesson K."/>
            <person name="Butlin R.K."/>
            <person name="Leder E.H."/>
        </authorList>
    </citation>
    <scope>NUCLEOTIDE SEQUENCE [LARGE SCALE GENOMIC DNA]</scope>
    <source>
        <strain evidence="1">Snail1</strain>
        <tissue evidence="1">Muscle</tissue>
    </source>
</reference>
<evidence type="ECO:0000313" key="2">
    <source>
        <dbReference type="Proteomes" id="UP001374579"/>
    </source>
</evidence>
<proteinExistence type="predicted"/>
<comment type="caution">
    <text evidence="1">The sequence shown here is derived from an EMBL/GenBank/DDBJ whole genome shotgun (WGS) entry which is preliminary data.</text>
</comment>
<dbReference type="Proteomes" id="UP001374579">
    <property type="component" value="Unassembled WGS sequence"/>
</dbReference>
<name>A0AAN9AIG1_9CAEN</name>
<sequence length="203" mass="23212">MPKGSNNRLGGRLPKFLSRYSTPKAKQDIKKLFAQWILVEVRDAGHKKNLICPCGRSGLRYLCFIRNVETKIQTYVGSTCIRHFCNKMVPKLLKLLESLSMQGVTGKYLGKAGKFHKFQLKDKAKVVKYYKLLSSFFSKLPVYRQNGVWEMRVASSKSRVPKDKLRPGYWYNLKLGPVTRTGINNKGRPALMFFADGIRSSRG</sequence>
<keyword evidence="2" id="KW-1185">Reference proteome</keyword>
<organism evidence="1 2">
    <name type="scientific">Littorina saxatilis</name>
    <dbReference type="NCBI Taxonomy" id="31220"/>
    <lineage>
        <taxon>Eukaryota</taxon>
        <taxon>Metazoa</taxon>
        <taxon>Spiralia</taxon>
        <taxon>Lophotrochozoa</taxon>
        <taxon>Mollusca</taxon>
        <taxon>Gastropoda</taxon>
        <taxon>Caenogastropoda</taxon>
        <taxon>Littorinimorpha</taxon>
        <taxon>Littorinoidea</taxon>
        <taxon>Littorinidae</taxon>
        <taxon>Littorina</taxon>
    </lineage>
</organism>
<evidence type="ECO:0000313" key="1">
    <source>
        <dbReference type="EMBL" id="KAK7087414.1"/>
    </source>
</evidence>
<dbReference type="AlphaFoldDB" id="A0AAN9AIG1"/>
<protein>
    <submittedName>
        <fullName evidence="1">Uncharacterized protein</fullName>
    </submittedName>
</protein>
<accession>A0AAN9AIG1</accession>
<dbReference type="EMBL" id="JBAMIC010004070">
    <property type="protein sequence ID" value="KAK7087414.1"/>
    <property type="molecule type" value="Genomic_DNA"/>
</dbReference>
<gene>
    <name evidence="1" type="ORF">V1264_021471</name>
</gene>